<dbReference type="Proteomes" id="UP001370490">
    <property type="component" value="Unassembled WGS sequence"/>
</dbReference>
<accession>A0AAN8VDK7</accession>
<comment type="caution">
    <text evidence="1">The sequence shown here is derived from an EMBL/GenBank/DDBJ whole genome shotgun (WGS) entry which is preliminary data.</text>
</comment>
<dbReference type="InterPro" id="IPR008480">
    <property type="entry name" value="DUF761_pln"/>
</dbReference>
<protein>
    <submittedName>
        <fullName evidence="1">Uncharacterized protein</fullName>
    </submittedName>
</protein>
<dbReference type="Pfam" id="PF05553">
    <property type="entry name" value="DUF761"/>
    <property type="match status" value="1"/>
</dbReference>
<dbReference type="EMBL" id="JBAMMX010000011">
    <property type="protein sequence ID" value="KAK6931524.1"/>
    <property type="molecule type" value="Genomic_DNA"/>
</dbReference>
<reference evidence="1 2" key="1">
    <citation type="submission" date="2023-12" db="EMBL/GenBank/DDBJ databases">
        <title>A high-quality genome assembly for Dillenia turbinata (Dilleniales).</title>
        <authorList>
            <person name="Chanderbali A."/>
        </authorList>
    </citation>
    <scope>NUCLEOTIDE SEQUENCE [LARGE SCALE GENOMIC DNA]</scope>
    <source>
        <strain evidence="1">LSX21</strain>
        <tissue evidence="1">Leaf</tissue>
    </source>
</reference>
<evidence type="ECO:0000313" key="2">
    <source>
        <dbReference type="Proteomes" id="UP001370490"/>
    </source>
</evidence>
<name>A0AAN8VDK7_9MAGN</name>
<dbReference type="AlphaFoldDB" id="A0AAN8VDK7"/>
<proteinExistence type="predicted"/>
<dbReference type="PANTHER" id="PTHR33265">
    <property type="entry name" value="AVR9/CF-9 RAPIDLY ELICITED PROTEIN-RELATED"/>
    <property type="match status" value="1"/>
</dbReference>
<keyword evidence="2" id="KW-1185">Reference proteome</keyword>
<gene>
    <name evidence="1" type="ORF">RJ641_003317</name>
</gene>
<evidence type="ECO:0000313" key="1">
    <source>
        <dbReference type="EMBL" id="KAK6931524.1"/>
    </source>
</evidence>
<sequence>MKISIFIAKFVKSRGKGKRFEFLKHYNYGCIGEYEFSASNTPLIHYHRRPFKKQSLRDDVYSTLFCWQSFGGGFKVERGREYSLDALTYPTPAGELLELEPPILSDDDSVDQRAEIFIRKFYEDMRLQAQDSFLADQ</sequence>
<dbReference type="PANTHER" id="PTHR33265:SF10">
    <property type="entry name" value="OS01G0133200 PROTEIN"/>
    <property type="match status" value="1"/>
</dbReference>
<organism evidence="1 2">
    <name type="scientific">Dillenia turbinata</name>
    <dbReference type="NCBI Taxonomy" id="194707"/>
    <lineage>
        <taxon>Eukaryota</taxon>
        <taxon>Viridiplantae</taxon>
        <taxon>Streptophyta</taxon>
        <taxon>Embryophyta</taxon>
        <taxon>Tracheophyta</taxon>
        <taxon>Spermatophyta</taxon>
        <taxon>Magnoliopsida</taxon>
        <taxon>eudicotyledons</taxon>
        <taxon>Gunneridae</taxon>
        <taxon>Pentapetalae</taxon>
        <taxon>Dilleniales</taxon>
        <taxon>Dilleniaceae</taxon>
        <taxon>Dillenia</taxon>
    </lineage>
</organism>